<name>A0A0G0IZG5_9BACT</name>
<comment type="caution">
    <text evidence="2">The sequence shown here is derived from an EMBL/GenBank/DDBJ whole genome shotgun (WGS) entry which is preliminary data.</text>
</comment>
<dbReference type="AlphaFoldDB" id="A0A0G0IZG5"/>
<evidence type="ECO:0000313" key="2">
    <source>
        <dbReference type="EMBL" id="KKQ56460.1"/>
    </source>
</evidence>
<dbReference type="SUPFAM" id="SSF48208">
    <property type="entry name" value="Six-hairpin glycosidases"/>
    <property type="match status" value="1"/>
</dbReference>
<dbReference type="InterPro" id="IPR011613">
    <property type="entry name" value="GH15-like"/>
</dbReference>
<organism evidence="2 3">
    <name type="scientific">Candidatus Woesebacteria bacterium GW2011_GWC1_38_13</name>
    <dbReference type="NCBI Taxonomy" id="1618583"/>
    <lineage>
        <taxon>Bacteria</taxon>
        <taxon>Candidatus Woeseibacteriota</taxon>
    </lineage>
</organism>
<dbReference type="GO" id="GO:0004553">
    <property type="term" value="F:hydrolase activity, hydrolyzing O-glycosyl compounds"/>
    <property type="evidence" value="ECO:0007669"/>
    <property type="project" value="TreeGrafter"/>
</dbReference>
<keyword evidence="2" id="KW-0378">Hydrolase</keyword>
<dbReference type="PANTHER" id="PTHR31616:SF0">
    <property type="entry name" value="GLUCAN 1,4-ALPHA-GLUCOSIDASE"/>
    <property type="match status" value="1"/>
</dbReference>
<dbReference type="Gene3D" id="1.50.10.10">
    <property type="match status" value="2"/>
</dbReference>
<feature type="domain" description="GH15-like" evidence="1">
    <location>
        <begin position="33"/>
        <end position="333"/>
    </location>
</feature>
<evidence type="ECO:0000313" key="3">
    <source>
        <dbReference type="Proteomes" id="UP000034096"/>
    </source>
</evidence>
<dbReference type="EMBL" id="LBUE01000006">
    <property type="protein sequence ID" value="KKQ56460.1"/>
    <property type="molecule type" value="Genomic_DNA"/>
</dbReference>
<proteinExistence type="predicted"/>
<dbReference type="GO" id="GO:0005975">
    <property type="term" value="P:carbohydrate metabolic process"/>
    <property type="evidence" value="ECO:0007669"/>
    <property type="project" value="InterPro"/>
</dbReference>
<accession>A0A0G0IZG5</accession>
<sequence>MSNIVCHNNYNPMARLTYEDLIKKHLQILRGLKTKSGLFLASKKGVSTGYDKSWLRDNFYETIAFEIIGDWKTIEKTYYAILNIFLRFEEKIDWAIKEKPRETYKRIHARFHPDTFEEFWDEWGNKQNDAVGCILYRIGELETNQKRSIIKTDDQVRIVNKLVKYLTAIEYWHDPDSGMWEEDEELHASSVGACVAGLKSISNHPKIEVPKWLIKKGEDSLKELLPRESQRKFTDLSLLSLIWPYNVVTDEQRIQILENVEYHLLRERGVIRYKGDHYYNKNKDQISEEAEWTFGLSWLVIIYEKLGYKDKAREILKNLIVLDTPEGLPELYFSNSPEYNENTPLGWSESLFIVALWEMDERY</sequence>
<gene>
    <name evidence="2" type="ORF">US75_C0006G0017</name>
</gene>
<dbReference type="Pfam" id="PF00723">
    <property type="entry name" value="Glyco_hydro_15"/>
    <property type="match status" value="1"/>
</dbReference>
<dbReference type="STRING" id="1618583.US75_C0006G0017"/>
<protein>
    <submittedName>
        <fullName evidence="2">Glycoside hydrolase 15-related protein</fullName>
    </submittedName>
</protein>
<dbReference type="InterPro" id="IPR012341">
    <property type="entry name" value="6hp_glycosidase-like_sf"/>
</dbReference>
<reference evidence="2 3" key="1">
    <citation type="journal article" date="2015" name="Nature">
        <title>rRNA introns, odd ribosomes, and small enigmatic genomes across a large radiation of phyla.</title>
        <authorList>
            <person name="Brown C.T."/>
            <person name="Hug L.A."/>
            <person name="Thomas B.C."/>
            <person name="Sharon I."/>
            <person name="Castelle C.J."/>
            <person name="Singh A."/>
            <person name="Wilkins M.J."/>
            <person name="Williams K.H."/>
            <person name="Banfield J.F."/>
        </authorList>
    </citation>
    <scope>NUCLEOTIDE SEQUENCE [LARGE SCALE GENOMIC DNA]</scope>
</reference>
<dbReference type="Proteomes" id="UP000034096">
    <property type="component" value="Unassembled WGS sequence"/>
</dbReference>
<evidence type="ECO:0000259" key="1">
    <source>
        <dbReference type="Pfam" id="PF00723"/>
    </source>
</evidence>
<dbReference type="PANTHER" id="PTHR31616">
    <property type="entry name" value="TREHALASE"/>
    <property type="match status" value="1"/>
</dbReference>
<dbReference type="InterPro" id="IPR008928">
    <property type="entry name" value="6-hairpin_glycosidase_sf"/>
</dbReference>